<keyword evidence="3" id="KW-1185">Reference proteome</keyword>
<dbReference type="EMBL" id="JBHTKA010000007">
    <property type="protein sequence ID" value="MFD1001576.1"/>
    <property type="molecule type" value="Genomic_DNA"/>
</dbReference>
<evidence type="ECO:0000313" key="2">
    <source>
        <dbReference type="EMBL" id="MFD1001576.1"/>
    </source>
</evidence>
<evidence type="ECO:0000313" key="3">
    <source>
        <dbReference type="Proteomes" id="UP001597112"/>
    </source>
</evidence>
<feature type="chain" id="PRO_5047501837" evidence="1">
    <location>
        <begin position="18"/>
        <end position="255"/>
    </location>
</feature>
<sequence length="255" mass="29551">MKLIPVLFLFFSVPVYAQHSSSDLLRQFERISYWAEYDGSDSKVDKYDSLEHANQVFATKLLAYTSRQPSSITDTFTALRDKGLRIATSDDGLFRIYSWDDQGGGTMRYFKTIFQYKNDGKLYSKIIRVETSQEELGDWYSDIYTLKNAGKTYYLAVKHGIYSSKDCYQGIKIFSIVNGTLQHDVKLIKTKTGIRNELGFNFDFFSVVDRTERPVKLINYNTNEKAISIPIVWENGKVTSKLIIYKFTGEYFEKQ</sequence>
<accession>A0ABW3K7Y0</accession>
<protein>
    <submittedName>
        <fullName evidence="2">Uncharacterized protein</fullName>
    </submittedName>
</protein>
<comment type="caution">
    <text evidence="2">The sequence shown here is derived from an EMBL/GenBank/DDBJ whole genome shotgun (WGS) entry which is preliminary data.</text>
</comment>
<dbReference type="Proteomes" id="UP001597112">
    <property type="component" value="Unassembled WGS sequence"/>
</dbReference>
<gene>
    <name evidence="2" type="ORF">ACFQ21_19760</name>
</gene>
<reference evidence="3" key="1">
    <citation type="journal article" date="2019" name="Int. J. Syst. Evol. Microbiol.">
        <title>The Global Catalogue of Microorganisms (GCM) 10K type strain sequencing project: providing services to taxonomists for standard genome sequencing and annotation.</title>
        <authorList>
            <consortium name="The Broad Institute Genomics Platform"/>
            <consortium name="The Broad Institute Genome Sequencing Center for Infectious Disease"/>
            <person name="Wu L."/>
            <person name="Ma J."/>
        </authorList>
    </citation>
    <scope>NUCLEOTIDE SEQUENCE [LARGE SCALE GENOMIC DNA]</scope>
    <source>
        <strain evidence="3">CCUG 58938</strain>
    </source>
</reference>
<proteinExistence type="predicted"/>
<organism evidence="2 3">
    <name type="scientific">Ohtaekwangia kribbensis</name>
    <dbReference type="NCBI Taxonomy" id="688913"/>
    <lineage>
        <taxon>Bacteria</taxon>
        <taxon>Pseudomonadati</taxon>
        <taxon>Bacteroidota</taxon>
        <taxon>Cytophagia</taxon>
        <taxon>Cytophagales</taxon>
        <taxon>Fulvivirgaceae</taxon>
        <taxon>Ohtaekwangia</taxon>
    </lineage>
</organism>
<dbReference type="RefSeq" id="WP_377581593.1">
    <property type="nucleotide sequence ID" value="NZ_JBHTKA010000007.1"/>
</dbReference>
<feature type="signal peptide" evidence="1">
    <location>
        <begin position="1"/>
        <end position="17"/>
    </location>
</feature>
<name>A0ABW3K7Y0_9BACT</name>
<keyword evidence="1" id="KW-0732">Signal</keyword>
<evidence type="ECO:0000256" key="1">
    <source>
        <dbReference type="SAM" id="SignalP"/>
    </source>
</evidence>